<comment type="subcellular location">
    <subcellularLocation>
        <location evidence="1">Cell membrane</location>
        <topology evidence="1">Multi-pass membrane protein</topology>
    </subcellularLocation>
</comment>
<accession>A0ABR6GTD3</accession>
<protein>
    <submittedName>
        <fullName evidence="9">Uncharacterized membrane protein YcaP (DUF421 family)</fullName>
    </submittedName>
</protein>
<evidence type="ECO:0000256" key="3">
    <source>
        <dbReference type="ARBA" id="ARBA00022475"/>
    </source>
</evidence>
<evidence type="ECO:0000256" key="5">
    <source>
        <dbReference type="ARBA" id="ARBA00022989"/>
    </source>
</evidence>
<dbReference type="EMBL" id="JACHXO010000004">
    <property type="protein sequence ID" value="MBB3195351.1"/>
    <property type="molecule type" value="Genomic_DNA"/>
</dbReference>
<organism evidence="9 10">
    <name type="scientific">Roseateles terrae</name>
    <dbReference type="NCBI Taxonomy" id="431060"/>
    <lineage>
        <taxon>Bacteria</taxon>
        <taxon>Pseudomonadati</taxon>
        <taxon>Pseudomonadota</taxon>
        <taxon>Betaproteobacteria</taxon>
        <taxon>Burkholderiales</taxon>
        <taxon>Sphaerotilaceae</taxon>
        <taxon>Roseateles</taxon>
    </lineage>
</organism>
<dbReference type="PANTHER" id="PTHR34582:SF6">
    <property type="entry name" value="UPF0702 TRANSMEMBRANE PROTEIN YCAP"/>
    <property type="match status" value="1"/>
</dbReference>
<proteinExistence type="inferred from homology"/>
<reference evidence="9 10" key="1">
    <citation type="submission" date="2020-08" db="EMBL/GenBank/DDBJ databases">
        <title>Genomic Encyclopedia of Type Strains, Phase III (KMG-III): the genomes of soil and plant-associated and newly described type strains.</title>
        <authorList>
            <person name="Whitman W."/>
        </authorList>
    </citation>
    <scope>NUCLEOTIDE SEQUENCE [LARGE SCALE GENOMIC DNA]</scope>
    <source>
        <strain evidence="9 10">CECT 7247</strain>
    </source>
</reference>
<comment type="caution">
    <text evidence="9">The sequence shown here is derived from an EMBL/GenBank/DDBJ whole genome shotgun (WGS) entry which is preliminary data.</text>
</comment>
<dbReference type="Pfam" id="PF04239">
    <property type="entry name" value="DUF421"/>
    <property type="match status" value="1"/>
</dbReference>
<comment type="similarity">
    <text evidence="2">Belongs to the UPF0702 family.</text>
</comment>
<name>A0ABR6GTD3_9BURK</name>
<evidence type="ECO:0000256" key="2">
    <source>
        <dbReference type="ARBA" id="ARBA00006448"/>
    </source>
</evidence>
<keyword evidence="6 7" id="KW-0472">Membrane</keyword>
<evidence type="ECO:0000256" key="7">
    <source>
        <dbReference type="SAM" id="Phobius"/>
    </source>
</evidence>
<sequence length="152" mass="16840">MFDLQVPVWELLARAVLIYFALFLMVRLSGKRTVGQFTPFDLLVVMLLSEAVSNGLSGGEESVTGAWILAAALILMNGLLGFISSRSKKLERLLEGSPVLIGRDGQWFPQIMRRHRIGQADVKQALREADCSLRDMKLAILESDGSISIIQH</sequence>
<dbReference type="InterPro" id="IPR007353">
    <property type="entry name" value="DUF421"/>
</dbReference>
<evidence type="ECO:0000313" key="10">
    <source>
        <dbReference type="Proteomes" id="UP000574369"/>
    </source>
</evidence>
<evidence type="ECO:0000313" key="9">
    <source>
        <dbReference type="EMBL" id="MBB3195351.1"/>
    </source>
</evidence>
<keyword evidence="5 7" id="KW-1133">Transmembrane helix</keyword>
<dbReference type="RefSeq" id="WP_088451557.1">
    <property type="nucleotide sequence ID" value="NZ_JACHXO010000004.1"/>
</dbReference>
<feature type="transmembrane region" description="Helical" evidence="7">
    <location>
        <begin position="65"/>
        <end position="83"/>
    </location>
</feature>
<evidence type="ECO:0000259" key="8">
    <source>
        <dbReference type="Pfam" id="PF04239"/>
    </source>
</evidence>
<dbReference type="Proteomes" id="UP000574369">
    <property type="component" value="Unassembled WGS sequence"/>
</dbReference>
<gene>
    <name evidence="9" type="ORF">FHS28_002754</name>
</gene>
<keyword evidence="4 7" id="KW-0812">Transmembrane</keyword>
<evidence type="ECO:0000256" key="6">
    <source>
        <dbReference type="ARBA" id="ARBA00023136"/>
    </source>
</evidence>
<keyword evidence="3" id="KW-1003">Cell membrane</keyword>
<dbReference type="PANTHER" id="PTHR34582">
    <property type="entry name" value="UPF0702 TRANSMEMBRANE PROTEIN YCAP"/>
    <property type="match status" value="1"/>
</dbReference>
<evidence type="ECO:0000256" key="4">
    <source>
        <dbReference type="ARBA" id="ARBA00022692"/>
    </source>
</evidence>
<feature type="transmembrane region" description="Helical" evidence="7">
    <location>
        <begin position="6"/>
        <end position="28"/>
    </location>
</feature>
<dbReference type="Gene3D" id="3.30.240.20">
    <property type="entry name" value="bsu07140 like domains"/>
    <property type="match status" value="1"/>
</dbReference>
<evidence type="ECO:0000256" key="1">
    <source>
        <dbReference type="ARBA" id="ARBA00004651"/>
    </source>
</evidence>
<feature type="domain" description="YetF C-terminal" evidence="8">
    <location>
        <begin position="86"/>
        <end position="151"/>
    </location>
</feature>
<dbReference type="InterPro" id="IPR023090">
    <property type="entry name" value="UPF0702_alpha/beta_dom_sf"/>
</dbReference>
<keyword evidence="10" id="KW-1185">Reference proteome</keyword>